<reference evidence="1" key="1">
    <citation type="journal article" date="2015" name="Nature">
        <title>Complex archaea that bridge the gap between prokaryotes and eukaryotes.</title>
        <authorList>
            <person name="Spang A."/>
            <person name="Saw J.H."/>
            <person name="Jorgensen S.L."/>
            <person name="Zaremba-Niedzwiedzka K."/>
            <person name="Martijn J."/>
            <person name="Lind A.E."/>
            <person name="van Eijk R."/>
            <person name="Schleper C."/>
            <person name="Guy L."/>
            <person name="Ettema T.J."/>
        </authorList>
    </citation>
    <scope>NUCLEOTIDE SEQUENCE</scope>
</reference>
<protein>
    <submittedName>
        <fullName evidence="1">Uncharacterized protein</fullName>
    </submittedName>
</protein>
<proteinExistence type="predicted"/>
<dbReference type="AlphaFoldDB" id="A0A0F9JQJ6"/>
<dbReference type="EMBL" id="LAZR01009518">
    <property type="protein sequence ID" value="KKM72169.1"/>
    <property type="molecule type" value="Genomic_DNA"/>
</dbReference>
<accession>A0A0F9JQJ6</accession>
<name>A0A0F9JQJ6_9ZZZZ</name>
<sequence>MSLRDQIAEALYGELTYKNYLATPGVRLAANKRIDQILSLIIKEVGEIKNPHTKTICDFMDRTDPRVCANLEEGKRQGYYVAIETFREKLK</sequence>
<comment type="caution">
    <text evidence="1">The sequence shown here is derived from an EMBL/GenBank/DDBJ whole genome shotgun (WGS) entry which is preliminary data.</text>
</comment>
<evidence type="ECO:0000313" key="1">
    <source>
        <dbReference type="EMBL" id="KKM72169.1"/>
    </source>
</evidence>
<organism evidence="1">
    <name type="scientific">marine sediment metagenome</name>
    <dbReference type="NCBI Taxonomy" id="412755"/>
    <lineage>
        <taxon>unclassified sequences</taxon>
        <taxon>metagenomes</taxon>
        <taxon>ecological metagenomes</taxon>
    </lineage>
</organism>
<gene>
    <name evidence="1" type="ORF">LCGC14_1423200</name>
</gene>